<evidence type="ECO:0000313" key="2">
    <source>
        <dbReference type="EMBL" id="KIF53209.1"/>
    </source>
</evidence>
<gene>
    <name evidence="2" type="ORF">H735_09770</name>
</gene>
<dbReference type="PANTHER" id="PTHR30121:SF6">
    <property type="entry name" value="SLR6007 PROTEIN"/>
    <property type="match status" value="1"/>
</dbReference>
<protein>
    <recommendedName>
        <fullName evidence="1">TraD/TraG TraM recognition site domain-containing protein</fullName>
    </recommendedName>
</protein>
<dbReference type="PATRIC" id="fig|1229493.5.peg.1040"/>
<comment type="caution">
    <text evidence="2">The sequence shown here is derived from an EMBL/GenBank/DDBJ whole genome shotgun (WGS) entry which is preliminary data.</text>
</comment>
<dbReference type="EMBL" id="JPRD01000015">
    <property type="protein sequence ID" value="KIF53209.1"/>
    <property type="molecule type" value="Genomic_DNA"/>
</dbReference>
<dbReference type="InterPro" id="IPR027417">
    <property type="entry name" value="P-loop_NTPase"/>
</dbReference>
<dbReference type="CDD" id="cd01127">
    <property type="entry name" value="TrwB_TraG_TraD_VirD4"/>
    <property type="match status" value="2"/>
</dbReference>
<dbReference type="InterPro" id="IPR051162">
    <property type="entry name" value="T4SS_component"/>
</dbReference>
<name>A0A0C1ZAL5_9VIBR</name>
<dbReference type="InterPro" id="IPR032689">
    <property type="entry name" value="TraG-D_C"/>
</dbReference>
<dbReference type="Pfam" id="PF12696">
    <property type="entry name" value="TraG-D_C"/>
    <property type="match status" value="1"/>
</dbReference>
<reference evidence="2 3" key="1">
    <citation type="submission" date="2014-07" db="EMBL/GenBank/DDBJ databases">
        <title>Unique and conserved regions in Vibrio harveyi and related species in comparison with the shrimp pathogen Vibrio harveyi CAIM 1792.</title>
        <authorList>
            <person name="Espinoza-Valles I."/>
            <person name="Vora G."/>
            <person name="Leekitcharoenphon P."/>
            <person name="Ussery D."/>
            <person name="Hoj L."/>
            <person name="Gomez-Gil B."/>
        </authorList>
    </citation>
    <scope>NUCLEOTIDE SEQUENCE [LARGE SCALE GENOMIC DNA]</scope>
    <source>
        <strain evidence="3">CAIM 1854 / LMG 25443</strain>
    </source>
</reference>
<organism evidence="2 3">
    <name type="scientific">Vibrio owensii CAIM 1854 = LMG 25443</name>
    <dbReference type="NCBI Taxonomy" id="1229493"/>
    <lineage>
        <taxon>Bacteria</taxon>
        <taxon>Pseudomonadati</taxon>
        <taxon>Pseudomonadota</taxon>
        <taxon>Gammaproteobacteria</taxon>
        <taxon>Vibrionales</taxon>
        <taxon>Vibrionaceae</taxon>
        <taxon>Vibrio</taxon>
    </lineage>
</organism>
<dbReference type="AlphaFoldDB" id="A0A0C1ZAL5"/>
<feature type="domain" description="TraD/TraG TraM recognition site" evidence="1">
    <location>
        <begin position="479"/>
        <end position="602"/>
    </location>
</feature>
<dbReference type="InterPro" id="IPR022458">
    <property type="entry name" value="Conjugative_coupling_TraG/TraD"/>
</dbReference>
<evidence type="ECO:0000259" key="1">
    <source>
        <dbReference type="Pfam" id="PF12696"/>
    </source>
</evidence>
<dbReference type="Proteomes" id="UP000031586">
    <property type="component" value="Unassembled WGS sequence"/>
</dbReference>
<dbReference type="NCBIfam" id="TIGR03743">
    <property type="entry name" value="SXT_TraD"/>
    <property type="match status" value="1"/>
</dbReference>
<sequence>MNMRDMNSTADLFRPEHEFYIGSGYLGAGVFTAMASGAVVGSAPFLVSALSMAMGLNWMRKSYPRIKSKMKLVNNYFYFEDINKIRKKTLKHVLDEDLDEKEVPVFLGKAFEWGAEHASDYWRISSMSTTMNELNLPYVFKRKAKKETELLGGKPYIHGIGEEKEFYAMASAFYAHTIILGLPGTGKTTLLNLLSTGTLNRGNFNLIIDPKPDTDWEKRMREECRIMGVPFYYFSTAHPSKSVRIDVLRDYEKITDIPSRILDVNGGDPNDPFVQFTWGAINQVVQAMHYVAIPAQLINVSQYLRFREVELAQKVLDKFFAHHFGSEDLYQLERNKMKSPIQGDENGSLAALIEYYKDPNKIADEQRVKAVEGIVSFVTHDKGHRSKMLASTEPLFDQLTASPLDVLLSPNTKSLLSDEENTAHTVNLQEMLESGGCLYIALNSMADSQIAGAIAKLIISAVAAAASRRYSNEEGEGRRVSLFVDEAHAALNEKLIDILAVGRGAKFEVYLSTQTVNDLIAKADQATADRILGLASNMFALRVSDKVTKEYIASNFGTVDVTKITYALQDRAGTTDDMMGDAANGRTETIDKVEKDMFPAEAQGDMPNLQYIARLQNGQKIKGRVPILVDGKPEKNRNKYAKKAARMMKRANKIRKAA</sequence>
<dbReference type="Gene3D" id="3.40.50.300">
    <property type="entry name" value="P-loop containing nucleotide triphosphate hydrolases"/>
    <property type="match status" value="1"/>
</dbReference>
<proteinExistence type="predicted"/>
<dbReference type="RefSeq" id="WP_020194396.1">
    <property type="nucleotide sequence ID" value="NZ_BAOH01000005.1"/>
</dbReference>
<accession>A0A0C1ZAL5</accession>
<dbReference type="PANTHER" id="PTHR30121">
    <property type="entry name" value="UNCHARACTERIZED PROTEIN YJGR-RELATED"/>
    <property type="match status" value="1"/>
</dbReference>
<evidence type="ECO:0000313" key="3">
    <source>
        <dbReference type="Proteomes" id="UP000031586"/>
    </source>
</evidence>
<dbReference type="SUPFAM" id="SSF52540">
    <property type="entry name" value="P-loop containing nucleoside triphosphate hydrolases"/>
    <property type="match status" value="1"/>
</dbReference>